<name>R9BW04_9CLOT</name>
<dbReference type="Proteomes" id="UP000013988">
    <property type="component" value="Unassembled WGS sequence"/>
</dbReference>
<comment type="caution">
    <text evidence="1">The sequence shown here is derived from an EMBL/GenBank/DDBJ whole genome shotgun (WGS) entry which is preliminary data.</text>
</comment>
<dbReference type="PATRIC" id="fig|1202534.3.peg.2727"/>
<keyword evidence="2" id="KW-1185">Reference proteome</keyword>
<gene>
    <name evidence="1" type="ORF">A500_13755</name>
</gene>
<proteinExistence type="predicted"/>
<evidence type="ECO:0000313" key="2">
    <source>
        <dbReference type="Proteomes" id="UP000013988"/>
    </source>
</evidence>
<evidence type="ECO:0000313" key="1">
    <source>
        <dbReference type="EMBL" id="EOR21309.1"/>
    </source>
</evidence>
<accession>R9BW04</accession>
<dbReference type="EMBL" id="ASRV01000158">
    <property type="protein sequence ID" value="EOR21309.1"/>
    <property type="molecule type" value="Genomic_DNA"/>
</dbReference>
<organism evidence="1 2">
    <name type="scientific">Clostridium sartagoforme AAU1</name>
    <dbReference type="NCBI Taxonomy" id="1202534"/>
    <lineage>
        <taxon>Bacteria</taxon>
        <taxon>Bacillati</taxon>
        <taxon>Bacillota</taxon>
        <taxon>Clostridia</taxon>
        <taxon>Eubacteriales</taxon>
        <taxon>Clostridiaceae</taxon>
        <taxon>Clostridium</taxon>
    </lineage>
</organism>
<reference evidence="1 2" key="1">
    <citation type="submission" date="2013-03" db="EMBL/GenBank/DDBJ databases">
        <title>Whole genome shotgun sequencing of Clostridium sartagoforme AAU1.</title>
        <authorList>
            <person name="Joshi C.G."/>
            <person name="Duggirala S.M."/>
            <person name="Nathani N.M."/>
            <person name="Bhatt V.D."/>
            <person name="Patel A.K."/>
            <person name="Pandya P.R."/>
            <person name="KaPatel J.A."/>
        </authorList>
    </citation>
    <scope>NUCLEOTIDE SEQUENCE [LARGE SCALE GENOMIC DNA]</scope>
    <source>
        <strain evidence="1 2">AAU1</strain>
    </source>
</reference>
<dbReference type="AlphaFoldDB" id="R9BW04"/>
<sequence length="43" mass="4997">MEKIYLERKNTLSGIVKTTVPLNEEEFNNLIATLEKNIISILY</sequence>
<protein>
    <submittedName>
        <fullName evidence="1">Uncharacterized protein</fullName>
    </submittedName>
</protein>